<gene>
    <name evidence="1" type="ORF">METZ01_LOCUS514109</name>
</gene>
<accession>A0A383EYH8</accession>
<name>A0A383EYH8_9ZZZZ</name>
<reference evidence="1" key="1">
    <citation type="submission" date="2018-05" db="EMBL/GenBank/DDBJ databases">
        <authorList>
            <person name="Lanie J.A."/>
            <person name="Ng W.-L."/>
            <person name="Kazmierczak K.M."/>
            <person name="Andrzejewski T.M."/>
            <person name="Davidsen T.M."/>
            <person name="Wayne K.J."/>
            <person name="Tettelin H."/>
            <person name="Glass J.I."/>
            <person name="Rusch D."/>
            <person name="Podicherti R."/>
            <person name="Tsui H.-C.T."/>
            <person name="Winkler M.E."/>
        </authorList>
    </citation>
    <scope>NUCLEOTIDE SEQUENCE</scope>
</reference>
<organism evidence="1">
    <name type="scientific">marine metagenome</name>
    <dbReference type="NCBI Taxonomy" id="408172"/>
    <lineage>
        <taxon>unclassified sequences</taxon>
        <taxon>metagenomes</taxon>
        <taxon>ecological metagenomes</taxon>
    </lineage>
</organism>
<feature type="non-terminal residue" evidence="1">
    <location>
        <position position="1"/>
    </location>
</feature>
<feature type="non-terminal residue" evidence="1">
    <location>
        <position position="48"/>
    </location>
</feature>
<proteinExistence type="predicted"/>
<evidence type="ECO:0000313" key="1">
    <source>
        <dbReference type="EMBL" id="SVE61255.1"/>
    </source>
</evidence>
<protein>
    <submittedName>
        <fullName evidence="1">Uncharacterized protein</fullName>
    </submittedName>
</protein>
<dbReference type="EMBL" id="UINC01229514">
    <property type="protein sequence ID" value="SVE61255.1"/>
    <property type="molecule type" value="Genomic_DNA"/>
</dbReference>
<sequence>VQTSVQHTTPTQLHGLLPNAAHRLCPRKLCTPAHHAKVSLQDSHVQIR</sequence>
<dbReference type="AlphaFoldDB" id="A0A383EYH8"/>